<proteinExistence type="predicted"/>
<dbReference type="EMBL" id="HBHP01014241">
    <property type="protein sequence ID" value="CAD9761957.1"/>
    <property type="molecule type" value="Transcribed_RNA"/>
</dbReference>
<dbReference type="AlphaFoldDB" id="A0A7S2TNX9"/>
<reference evidence="1" key="1">
    <citation type="submission" date="2021-01" db="EMBL/GenBank/DDBJ databases">
        <authorList>
            <person name="Corre E."/>
            <person name="Pelletier E."/>
            <person name="Niang G."/>
            <person name="Scheremetjew M."/>
            <person name="Finn R."/>
            <person name="Kale V."/>
            <person name="Holt S."/>
            <person name="Cochrane G."/>
            <person name="Meng A."/>
            <person name="Brown T."/>
            <person name="Cohen L."/>
        </authorList>
    </citation>
    <scope>NUCLEOTIDE SEQUENCE</scope>
    <source>
        <strain evidence="1">CCMP622</strain>
    </source>
</reference>
<name>A0A7S2TNX9_9EUKA</name>
<organism evidence="1">
    <name type="scientific">Lotharella oceanica</name>
    <dbReference type="NCBI Taxonomy" id="641309"/>
    <lineage>
        <taxon>Eukaryota</taxon>
        <taxon>Sar</taxon>
        <taxon>Rhizaria</taxon>
        <taxon>Cercozoa</taxon>
        <taxon>Chlorarachniophyceae</taxon>
        <taxon>Lotharella</taxon>
    </lineage>
</organism>
<protein>
    <submittedName>
        <fullName evidence="1">Uncharacterized protein</fullName>
    </submittedName>
</protein>
<sequence>MHSWFGQVMSFFAPHASLQICQEDSRSHRHSFGQMVILSKYLETALCLRIMDLDCHRRQRWCMLHLCEIDDSAVAMDAENYHVLVRCTTAPAARNARTLLARYVGRCFS</sequence>
<accession>A0A7S2TNX9</accession>
<gene>
    <name evidence="1" type="ORF">LSP00402_LOCUS8938</name>
</gene>
<evidence type="ECO:0000313" key="1">
    <source>
        <dbReference type="EMBL" id="CAD9761957.1"/>
    </source>
</evidence>